<evidence type="ECO:0000313" key="2">
    <source>
        <dbReference type="EMBL" id="SEL27617.1"/>
    </source>
</evidence>
<dbReference type="Proteomes" id="UP000199664">
    <property type="component" value="Unassembled WGS sequence"/>
</dbReference>
<dbReference type="Pfam" id="PF00577">
    <property type="entry name" value="Usher"/>
    <property type="match status" value="2"/>
</dbReference>
<dbReference type="OrthoDB" id="8587at2"/>
<dbReference type="Gene3D" id="2.60.40.2610">
    <property type="entry name" value="Outer membrane usher protein FimD, plug domain"/>
    <property type="match status" value="1"/>
</dbReference>
<proteinExistence type="predicted"/>
<evidence type="ECO:0000313" key="3">
    <source>
        <dbReference type="Proteomes" id="UP000199664"/>
    </source>
</evidence>
<sequence>MQRCRCQRAGKVMVLALALGSAWWTAVPVRGEDARGRSLHLDVLLNGQSIGLIGAFRQNQHGEILAARKELEELGIRVPASFKVEDEVALGAIPGVSFNYDEPAQRIDIKLPPDGRLPKTYDMQPRTIPGPAPERSSIGAVLNYTLFGTSEDKQFRSFWRYPTLSATLDARLFSPVGVFSQTGILSDQSLAGGGTEALRLETSWTYSDPDNLVSYRAGDLISSGLAWTRPVRLGGLQVQRNFGLRPDLITLPLPGVTGSAAVPSTVDIFVNGTKTISQDVGSGPFRLTNIPILTGNGNASVVVRDASGRQSESSLPFVVSSNLLRPGLFDFSAEIGLPRLQYGLRSSIYDEGIAGSASGRYGITDTMTVVAHAEGARGLGMGSLGGVFGLGRYGVLTAAGAGSWRDGQLGGQSYVSFETQLWGVSLMAASQRTFGAYRDLASVSGAQFANGYGNDVTSAASTAETATNWERRLLPPRALDRASVSLPIPALGGAISLGVAHVKPALGRANRIVNVSYTRPLCAGGSFYATAYTDLADRGSAGVFAGLSFPFGTNITSSAGANRVGSGWSLAADAYKPVDQEIGSVGWRIRNVEGQDGQKRRSASIAYRGSAGLLEAGVAQGASGLSGTVQLDGAIAMAGGSIFAANRIEDAFAVAKVGAPDVDVLFENRVVARTNASGNALVPGLRSYQPNTISIDPRGLPIDALSETTVEVRAPSDRAAVVVDFGVRSTGNSAIVILQDAAGRPIRVGATGALQPGLKGTSAAGPEFVVGYDGRAFIENLAADNEVLVKLETGSCKARFSFVPRADTQVSIGPVQCL</sequence>
<name>A0A1H7NXN4_9HYPH</name>
<dbReference type="InterPro" id="IPR000015">
    <property type="entry name" value="Fimb_usher"/>
</dbReference>
<organism evidence="2 3">
    <name type="scientific">Bosea lupini</name>
    <dbReference type="NCBI Taxonomy" id="1036779"/>
    <lineage>
        <taxon>Bacteria</taxon>
        <taxon>Pseudomonadati</taxon>
        <taxon>Pseudomonadota</taxon>
        <taxon>Alphaproteobacteria</taxon>
        <taxon>Hyphomicrobiales</taxon>
        <taxon>Boseaceae</taxon>
        <taxon>Bosea</taxon>
    </lineage>
</organism>
<dbReference type="AlphaFoldDB" id="A0A1H7NXN4"/>
<reference evidence="3" key="1">
    <citation type="submission" date="2016-10" db="EMBL/GenBank/DDBJ databases">
        <authorList>
            <person name="Varghese N."/>
            <person name="Submissions S."/>
        </authorList>
    </citation>
    <scope>NUCLEOTIDE SEQUENCE [LARGE SCALE GENOMIC DNA]</scope>
    <source>
        <strain evidence="3">LMG 26383,CCUG 61248,R- 45681</strain>
    </source>
</reference>
<dbReference type="PANTHER" id="PTHR30451">
    <property type="entry name" value="OUTER MEMBRANE USHER PROTEIN"/>
    <property type="match status" value="1"/>
</dbReference>
<feature type="chain" id="PRO_5011616799" evidence="1">
    <location>
        <begin position="27"/>
        <end position="818"/>
    </location>
</feature>
<gene>
    <name evidence="2" type="ORF">SAMN04515666_103278</name>
</gene>
<dbReference type="EMBL" id="FOAN01000003">
    <property type="protein sequence ID" value="SEL27617.1"/>
    <property type="molecule type" value="Genomic_DNA"/>
</dbReference>
<dbReference type="STRING" id="1036779.SAMN04515666_103278"/>
<protein>
    <submittedName>
        <fullName evidence="2">Outer membrane usher protein</fullName>
    </submittedName>
</protein>
<accession>A0A1H7NXN4</accession>
<keyword evidence="3" id="KW-1185">Reference proteome</keyword>
<dbReference type="GO" id="GO:0009297">
    <property type="term" value="P:pilus assembly"/>
    <property type="evidence" value="ECO:0007669"/>
    <property type="project" value="InterPro"/>
</dbReference>
<evidence type="ECO:0000256" key="1">
    <source>
        <dbReference type="SAM" id="SignalP"/>
    </source>
</evidence>
<dbReference type="Gene3D" id="2.60.40.3110">
    <property type="match status" value="1"/>
</dbReference>
<dbReference type="GO" id="GO:0009279">
    <property type="term" value="C:cell outer membrane"/>
    <property type="evidence" value="ECO:0007669"/>
    <property type="project" value="TreeGrafter"/>
</dbReference>
<feature type="signal peptide" evidence="1">
    <location>
        <begin position="1"/>
        <end position="26"/>
    </location>
</feature>
<dbReference type="GO" id="GO:0015473">
    <property type="term" value="F:fimbrial usher porin activity"/>
    <property type="evidence" value="ECO:0007669"/>
    <property type="project" value="InterPro"/>
</dbReference>
<dbReference type="InterPro" id="IPR042186">
    <property type="entry name" value="FimD_plug_dom"/>
</dbReference>
<dbReference type="PANTHER" id="PTHR30451:SF5">
    <property type="entry name" value="SLR0019 PROTEIN"/>
    <property type="match status" value="1"/>
</dbReference>
<keyword evidence="1" id="KW-0732">Signal</keyword>